<dbReference type="Pfam" id="PF00078">
    <property type="entry name" value="RVT_1"/>
    <property type="match status" value="1"/>
</dbReference>
<evidence type="ECO:0000259" key="1">
    <source>
        <dbReference type="Pfam" id="PF00078"/>
    </source>
</evidence>
<comment type="caution">
    <text evidence="2">The sequence shown here is derived from an EMBL/GenBank/DDBJ whole genome shotgun (WGS) entry which is preliminary data.</text>
</comment>
<organism evidence="2 3">
    <name type="scientific">Parnassius mnemosyne</name>
    <name type="common">clouded apollo</name>
    <dbReference type="NCBI Taxonomy" id="213953"/>
    <lineage>
        <taxon>Eukaryota</taxon>
        <taxon>Metazoa</taxon>
        <taxon>Ecdysozoa</taxon>
        <taxon>Arthropoda</taxon>
        <taxon>Hexapoda</taxon>
        <taxon>Insecta</taxon>
        <taxon>Pterygota</taxon>
        <taxon>Neoptera</taxon>
        <taxon>Endopterygota</taxon>
        <taxon>Lepidoptera</taxon>
        <taxon>Glossata</taxon>
        <taxon>Ditrysia</taxon>
        <taxon>Papilionoidea</taxon>
        <taxon>Papilionidae</taxon>
        <taxon>Parnassiinae</taxon>
        <taxon>Parnassini</taxon>
        <taxon>Parnassius</taxon>
        <taxon>Driopa</taxon>
    </lineage>
</organism>
<feature type="domain" description="Reverse transcriptase" evidence="1">
    <location>
        <begin position="368"/>
        <end position="487"/>
    </location>
</feature>
<dbReference type="InterPro" id="IPR043502">
    <property type="entry name" value="DNA/RNA_pol_sf"/>
</dbReference>
<sequence>MDLIYSNDLFVCNIENTPTFEAVTRGRVRSSIVDITLASGSILEYISDWKVNLEACPSSQHNAIEFHINYSHAHTQIHAISSPAEQTNNRPTSTFLYKSNKACWPLFKEALHLRMTMSNVLDIDISSLSPEGLEEVIDRVSDIINSACRYSMRIAGRGAKYKPPWWTEELEALKQEVINTHRMTHLHKHRNVPLDDLLIKLATKKTEYSNKLRYESTKHFKEFCNLQTKENVWSLTNRLLKANGLRRAPVTLNLGNGYTNNAIETADAILNHFYPHDLPDTEPRHHQLRNLFNTLPHTQDDPPFSGAEILEYLKQMNSNRAPGVDNLTSDICSQFASDYTKLLTDIFNRCLSLRYFPKQWKVAYVKIIPKPGKMGCRELSSFRPIGLLPVFGKVLETLFIKRVTHWAGVNNKINNKQFGFTKHKNSTQAINTALKIIKQAKENKKLGIAVSLDIRAAFDNAWWPSLLQRLRHIGCPVNIFGLIDNYVRDREVLLDYAGVRASKIMSKG</sequence>
<dbReference type="PANTHER" id="PTHR19446">
    <property type="entry name" value="REVERSE TRANSCRIPTASES"/>
    <property type="match status" value="1"/>
</dbReference>
<reference evidence="2 3" key="1">
    <citation type="submission" date="2023-11" db="EMBL/GenBank/DDBJ databases">
        <authorList>
            <person name="Hedman E."/>
            <person name="Englund M."/>
            <person name="Stromberg M."/>
            <person name="Nyberg Akerstrom W."/>
            <person name="Nylinder S."/>
            <person name="Jareborg N."/>
            <person name="Kallberg Y."/>
            <person name="Kronander E."/>
        </authorList>
    </citation>
    <scope>NUCLEOTIDE SEQUENCE [LARGE SCALE GENOMIC DNA]</scope>
</reference>
<name>A0AAV1LDN1_9NEOP</name>
<dbReference type="InterPro" id="IPR000477">
    <property type="entry name" value="RT_dom"/>
</dbReference>
<dbReference type="SUPFAM" id="SSF56219">
    <property type="entry name" value="DNase I-like"/>
    <property type="match status" value="1"/>
</dbReference>
<dbReference type="GO" id="GO:0071897">
    <property type="term" value="P:DNA biosynthetic process"/>
    <property type="evidence" value="ECO:0007669"/>
    <property type="project" value="UniProtKB-ARBA"/>
</dbReference>
<dbReference type="EMBL" id="CAVLGL010000088">
    <property type="protein sequence ID" value="CAK1592975.1"/>
    <property type="molecule type" value="Genomic_DNA"/>
</dbReference>
<dbReference type="AlphaFoldDB" id="A0AAV1LDN1"/>
<accession>A0AAV1LDN1</accession>
<protein>
    <recommendedName>
        <fullName evidence="1">Reverse transcriptase domain-containing protein</fullName>
    </recommendedName>
</protein>
<keyword evidence="3" id="KW-1185">Reference proteome</keyword>
<dbReference type="SUPFAM" id="SSF56672">
    <property type="entry name" value="DNA/RNA polymerases"/>
    <property type="match status" value="1"/>
</dbReference>
<gene>
    <name evidence="2" type="ORF">PARMNEM_LOCUS12834</name>
</gene>
<evidence type="ECO:0000313" key="2">
    <source>
        <dbReference type="EMBL" id="CAK1592975.1"/>
    </source>
</evidence>
<dbReference type="InterPro" id="IPR036691">
    <property type="entry name" value="Endo/exonu/phosph_ase_sf"/>
</dbReference>
<dbReference type="Gene3D" id="3.60.10.10">
    <property type="entry name" value="Endonuclease/exonuclease/phosphatase"/>
    <property type="match status" value="1"/>
</dbReference>
<dbReference type="Proteomes" id="UP001314205">
    <property type="component" value="Unassembled WGS sequence"/>
</dbReference>
<evidence type="ECO:0000313" key="3">
    <source>
        <dbReference type="Proteomes" id="UP001314205"/>
    </source>
</evidence>
<proteinExistence type="predicted"/>